<name>A0ACC2E5H8_DIPCM</name>
<sequence length="188" mass="20899">MGWHYAWLLRWARARVIDPFLLIVSRGAEPKQLAMSTALGITLGVFPVYGMTALLCGFAAALLRSSCHAPTLMLVNLLATPLELSLIVPFLQFGEWITGSEHFVLSMDVLGKALTLQAPREVIVGILHAVLGWAVASPFILGTLYGFFIVLFQFVCRKHRGEPVRQYLPAHQRQKNGDLFTLRKDVVV</sequence>
<proteinExistence type="predicted"/>
<comment type="caution">
    <text evidence="1">The sequence shown here is derived from an EMBL/GenBank/DDBJ whole genome shotgun (WGS) entry which is preliminary data.</text>
</comment>
<organism evidence="1 2">
    <name type="scientific">Diphasiastrum complanatum</name>
    <name type="common">Issler's clubmoss</name>
    <name type="synonym">Lycopodium complanatum</name>
    <dbReference type="NCBI Taxonomy" id="34168"/>
    <lineage>
        <taxon>Eukaryota</taxon>
        <taxon>Viridiplantae</taxon>
        <taxon>Streptophyta</taxon>
        <taxon>Embryophyta</taxon>
        <taxon>Tracheophyta</taxon>
        <taxon>Lycopodiopsida</taxon>
        <taxon>Lycopodiales</taxon>
        <taxon>Lycopodiaceae</taxon>
        <taxon>Lycopodioideae</taxon>
        <taxon>Diphasiastrum</taxon>
    </lineage>
</organism>
<gene>
    <name evidence="1" type="ORF">O6H91_03G039800</name>
</gene>
<protein>
    <submittedName>
        <fullName evidence="1">Uncharacterized protein</fullName>
    </submittedName>
</protein>
<accession>A0ACC2E5H8</accession>
<evidence type="ECO:0000313" key="2">
    <source>
        <dbReference type="Proteomes" id="UP001162992"/>
    </source>
</evidence>
<dbReference type="EMBL" id="CM055094">
    <property type="protein sequence ID" value="KAJ7561747.1"/>
    <property type="molecule type" value="Genomic_DNA"/>
</dbReference>
<dbReference type="Proteomes" id="UP001162992">
    <property type="component" value="Chromosome 3"/>
</dbReference>
<reference evidence="2" key="1">
    <citation type="journal article" date="2024" name="Proc. Natl. Acad. Sci. U.S.A.">
        <title>Extraordinary preservation of gene collinearity over three hundred million years revealed in homosporous lycophytes.</title>
        <authorList>
            <person name="Li C."/>
            <person name="Wickell D."/>
            <person name="Kuo L.Y."/>
            <person name="Chen X."/>
            <person name="Nie B."/>
            <person name="Liao X."/>
            <person name="Peng D."/>
            <person name="Ji J."/>
            <person name="Jenkins J."/>
            <person name="Williams M."/>
            <person name="Shu S."/>
            <person name="Plott C."/>
            <person name="Barry K."/>
            <person name="Rajasekar S."/>
            <person name="Grimwood J."/>
            <person name="Han X."/>
            <person name="Sun S."/>
            <person name="Hou Z."/>
            <person name="He W."/>
            <person name="Dai G."/>
            <person name="Sun C."/>
            <person name="Schmutz J."/>
            <person name="Leebens-Mack J.H."/>
            <person name="Li F.W."/>
            <person name="Wang L."/>
        </authorList>
    </citation>
    <scope>NUCLEOTIDE SEQUENCE [LARGE SCALE GENOMIC DNA]</scope>
    <source>
        <strain evidence="2">cv. PW_Plant_1</strain>
    </source>
</reference>
<evidence type="ECO:0000313" key="1">
    <source>
        <dbReference type="EMBL" id="KAJ7561747.1"/>
    </source>
</evidence>
<keyword evidence="2" id="KW-1185">Reference proteome</keyword>